<dbReference type="PROSITE" id="PS50005">
    <property type="entry name" value="TPR"/>
    <property type="match status" value="1"/>
</dbReference>
<dbReference type="KEGG" id="hbe:BEI_2143"/>
<dbReference type="Gene3D" id="1.25.40.10">
    <property type="entry name" value="Tetratricopeptide repeat domain"/>
    <property type="match status" value="1"/>
</dbReference>
<dbReference type="InterPro" id="IPR039563">
    <property type="entry name" value="Peptidase_C39_single_dom"/>
</dbReference>
<protein>
    <recommendedName>
        <fullName evidence="3">Peptidase C39-like domain-containing protein</fullName>
    </recommendedName>
</protein>
<keyword evidence="2" id="KW-0732">Signal</keyword>
<dbReference type="NCBIfam" id="NF033920">
    <property type="entry name" value="C39_PA2778_fam"/>
    <property type="match status" value="1"/>
</dbReference>
<dbReference type="EMBL" id="CP021435">
    <property type="protein sequence ID" value="ATJ83130.1"/>
    <property type="molecule type" value="Genomic_DNA"/>
</dbReference>
<dbReference type="OrthoDB" id="5611441at2"/>
<dbReference type="Pfam" id="PF13529">
    <property type="entry name" value="Peptidase_C39_2"/>
    <property type="match status" value="1"/>
</dbReference>
<evidence type="ECO:0000256" key="1">
    <source>
        <dbReference type="PROSITE-ProRule" id="PRU00339"/>
    </source>
</evidence>
<dbReference type="Pfam" id="PF13432">
    <property type="entry name" value="TPR_16"/>
    <property type="match status" value="1"/>
</dbReference>
<proteinExistence type="predicted"/>
<feature type="repeat" description="TPR" evidence="1">
    <location>
        <begin position="238"/>
        <end position="271"/>
    </location>
</feature>
<dbReference type="Pfam" id="PF13181">
    <property type="entry name" value="TPR_8"/>
    <property type="match status" value="1"/>
</dbReference>
<accession>A0A291P8B5</accession>
<name>A0A291P8B5_9GAMM</name>
<feature type="signal peptide" evidence="2">
    <location>
        <begin position="1"/>
        <end position="34"/>
    </location>
</feature>
<evidence type="ECO:0000313" key="5">
    <source>
        <dbReference type="Proteomes" id="UP000219993"/>
    </source>
</evidence>
<dbReference type="InterPro" id="IPR019734">
    <property type="entry name" value="TPR_rpt"/>
</dbReference>
<dbReference type="AlphaFoldDB" id="A0A291P8B5"/>
<dbReference type="SUPFAM" id="SSF48452">
    <property type="entry name" value="TPR-like"/>
    <property type="match status" value="1"/>
</dbReference>
<evidence type="ECO:0000259" key="3">
    <source>
        <dbReference type="Pfam" id="PF13529"/>
    </source>
</evidence>
<dbReference type="Proteomes" id="UP000219993">
    <property type="component" value="Chromosome"/>
</dbReference>
<organism evidence="4 5">
    <name type="scientific">Halomonas beimenensis</name>
    <dbReference type="NCBI Taxonomy" id="475662"/>
    <lineage>
        <taxon>Bacteria</taxon>
        <taxon>Pseudomonadati</taxon>
        <taxon>Pseudomonadota</taxon>
        <taxon>Gammaproteobacteria</taxon>
        <taxon>Oceanospirillales</taxon>
        <taxon>Halomonadaceae</taxon>
        <taxon>Halomonas</taxon>
    </lineage>
</organism>
<dbReference type="InterPro" id="IPR011990">
    <property type="entry name" value="TPR-like_helical_dom_sf"/>
</dbReference>
<feature type="domain" description="Peptidase C39-like" evidence="3">
    <location>
        <begin position="53"/>
        <end position="163"/>
    </location>
</feature>
<reference evidence="4 5" key="1">
    <citation type="journal article" date="2017" name="Sci. Rep.">
        <title>Revealing the Saline Adaptation Strategies of the Halophilic Bacterium Halomonas beimenensis through High-throughput Omics and Transposon Mutagenesis Approaches.</title>
        <authorList>
            <person name="Chen Y.H."/>
            <person name="Lin S.S."/>
            <person name="Shyu Y.T."/>
        </authorList>
    </citation>
    <scope>NUCLEOTIDE SEQUENCE [LARGE SCALE GENOMIC DNA]</scope>
    <source>
        <strain evidence="4 5">NTU-111</strain>
    </source>
</reference>
<dbReference type="PROSITE" id="PS51257">
    <property type="entry name" value="PROKAR_LIPOPROTEIN"/>
    <property type="match status" value="1"/>
</dbReference>
<keyword evidence="5" id="KW-1185">Reference proteome</keyword>
<dbReference type="CDD" id="cd02549">
    <property type="entry name" value="Peptidase_C39A"/>
    <property type="match status" value="1"/>
</dbReference>
<sequence length="322" mass="34562">MTGAFRPSRRKNARIAGVPVLVACLFLLAGCASAPHLAPATRQALPERVQLDDVPFHGQRDYQCGPASLAMALQAAGRDVSVDTLIPQVFLPGREGSVQPEMLATVRRHGLVAYRLPGRFTALLTELAAGHPVVVLQNLALPAWPLWHYAVAIGYDLSGETLTLHTGMTPEREVAFGRFDATWARGDRWAFVALPPGELPAATLAGALRAIADFEAVQGSRAALPAWRALTDRQPEWAMALFGLGNARHATGDIAGARVAFRRATEADPELAPAWLNLGQLARQAGDLADARRAFSRAAAIPGPWQDRARDAREALDTEIDA</sequence>
<dbReference type="Gene3D" id="3.90.70.10">
    <property type="entry name" value="Cysteine proteinases"/>
    <property type="match status" value="1"/>
</dbReference>
<dbReference type="InterPro" id="IPR039564">
    <property type="entry name" value="Peptidase_C39-like"/>
</dbReference>
<dbReference type="SMART" id="SM00028">
    <property type="entry name" value="TPR"/>
    <property type="match status" value="2"/>
</dbReference>
<gene>
    <name evidence="4" type="ORF">BEI_2143</name>
</gene>
<evidence type="ECO:0000256" key="2">
    <source>
        <dbReference type="SAM" id="SignalP"/>
    </source>
</evidence>
<evidence type="ECO:0000313" key="4">
    <source>
        <dbReference type="EMBL" id="ATJ83130.1"/>
    </source>
</evidence>
<keyword evidence="1" id="KW-0802">TPR repeat</keyword>
<feature type="chain" id="PRO_5018299718" description="Peptidase C39-like domain-containing protein" evidence="2">
    <location>
        <begin position="35"/>
        <end position="322"/>
    </location>
</feature>
<dbReference type="RefSeq" id="WP_097789503.1">
    <property type="nucleotide sequence ID" value="NZ_CP021435.1"/>
</dbReference>